<sequence length="119" mass="13251">MHCGRASRLKRTGLKGRKGATTRQHRNGNSGASVPVYRGNRERKAVYGFDKRSGPWWVGGPRPTVSKSGLGPAGRLVPRSFARWIGLMGSSHRAQDRQWQQQCRSQVCNSCCYCCCLQV</sequence>
<dbReference type="EMBL" id="CM000881">
    <property type="protein sequence ID" value="PNT71995.1"/>
    <property type="molecule type" value="Genomic_DNA"/>
</dbReference>
<dbReference type="Proteomes" id="UP000008810">
    <property type="component" value="Chromosome 2"/>
</dbReference>
<dbReference type="Gramene" id="PNT71995">
    <property type="protein sequence ID" value="PNT71995"/>
    <property type="gene ID" value="BRADI_2g38254v3"/>
</dbReference>
<gene>
    <name evidence="2" type="ORF">BRADI_2g38254v3</name>
</gene>
<dbReference type="AlphaFoldDB" id="A0A2K2DCI4"/>
<protein>
    <submittedName>
        <fullName evidence="2 3">Uncharacterized protein</fullName>
    </submittedName>
</protein>
<reference evidence="2 3" key="1">
    <citation type="journal article" date="2010" name="Nature">
        <title>Genome sequencing and analysis of the model grass Brachypodium distachyon.</title>
        <authorList>
            <consortium name="International Brachypodium Initiative"/>
        </authorList>
    </citation>
    <scope>NUCLEOTIDE SEQUENCE [LARGE SCALE GENOMIC DNA]</scope>
    <source>
        <strain evidence="2 3">Bd21</strain>
    </source>
</reference>
<reference evidence="2" key="2">
    <citation type="submission" date="2017-06" db="EMBL/GenBank/DDBJ databases">
        <title>WGS assembly of Brachypodium distachyon.</title>
        <authorList>
            <consortium name="The International Brachypodium Initiative"/>
            <person name="Lucas S."/>
            <person name="Harmon-Smith M."/>
            <person name="Lail K."/>
            <person name="Tice H."/>
            <person name="Grimwood J."/>
            <person name="Bruce D."/>
            <person name="Barry K."/>
            <person name="Shu S."/>
            <person name="Lindquist E."/>
            <person name="Wang M."/>
            <person name="Pitluck S."/>
            <person name="Vogel J.P."/>
            <person name="Garvin D.F."/>
            <person name="Mockler T.C."/>
            <person name="Schmutz J."/>
            <person name="Rokhsar D."/>
            <person name="Bevan M.W."/>
        </authorList>
    </citation>
    <scope>NUCLEOTIDE SEQUENCE</scope>
    <source>
        <strain evidence="2">Bd21</strain>
    </source>
</reference>
<evidence type="ECO:0000313" key="4">
    <source>
        <dbReference type="Proteomes" id="UP000008810"/>
    </source>
</evidence>
<name>A0A2K2DCI4_BRADI</name>
<dbReference type="EnsemblPlants" id="PNT71995">
    <property type="protein sequence ID" value="PNT71995"/>
    <property type="gene ID" value="BRADI_2g38254v3"/>
</dbReference>
<evidence type="ECO:0000256" key="1">
    <source>
        <dbReference type="SAM" id="MobiDB-lite"/>
    </source>
</evidence>
<reference evidence="3" key="3">
    <citation type="submission" date="2018-08" db="UniProtKB">
        <authorList>
            <consortium name="EnsemblPlants"/>
        </authorList>
    </citation>
    <scope>IDENTIFICATION</scope>
    <source>
        <strain evidence="3">cv. Bd21</strain>
    </source>
</reference>
<organism evidence="2">
    <name type="scientific">Brachypodium distachyon</name>
    <name type="common">Purple false brome</name>
    <name type="synonym">Trachynia distachya</name>
    <dbReference type="NCBI Taxonomy" id="15368"/>
    <lineage>
        <taxon>Eukaryota</taxon>
        <taxon>Viridiplantae</taxon>
        <taxon>Streptophyta</taxon>
        <taxon>Embryophyta</taxon>
        <taxon>Tracheophyta</taxon>
        <taxon>Spermatophyta</taxon>
        <taxon>Magnoliopsida</taxon>
        <taxon>Liliopsida</taxon>
        <taxon>Poales</taxon>
        <taxon>Poaceae</taxon>
        <taxon>BOP clade</taxon>
        <taxon>Pooideae</taxon>
        <taxon>Stipodae</taxon>
        <taxon>Brachypodieae</taxon>
        <taxon>Brachypodium</taxon>
    </lineage>
</organism>
<proteinExistence type="predicted"/>
<dbReference type="InParanoid" id="A0A2K2DCI4"/>
<feature type="region of interest" description="Disordered" evidence="1">
    <location>
        <begin position="1"/>
        <end position="37"/>
    </location>
</feature>
<evidence type="ECO:0000313" key="3">
    <source>
        <dbReference type="EnsemblPlants" id="PNT71995"/>
    </source>
</evidence>
<feature type="compositionally biased region" description="Basic residues" evidence="1">
    <location>
        <begin position="1"/>
        <end position="26"/>
    </location>
</feature>
<accession>A0A2K2DCI4</accession>
<keyword evidence="4" id="KW-1185">Reference proteome</keyword>
<evidence type="ECO:0000313" key="2">
    <source>
        <dbReference type="EMBL" id="PNT71995.1"/>
    </source>
</evidence>